<feature type="region of interest" description="Disordered" evidence="1">
    <location>
        <begin position="105"/>
        <end position="183"/>
    </location>
</feature>
<evidence type="ECO:0000313" key="2">
    <source>
        <dbReference type="EMBL" id="RID62580.1"/>
    </source>
</evidence>
<dbReference type="Proteomes" id="UP000264353">
    <property type="component" value="Chromosome A5"/>
</dbReference>
<dbReference type="EMBL" id="CM010632">
    <property type="protein sequence ID" value="RID62580.1"/>
    <property type="molecule type" value="Genomic_DNA"/>
</dbReference>
<name>A0A397ZGS1_BRACM</name>
<dbReference type="AlphaFoldDB" id="A0A397ZGS1"/>
<accession>A0A397ZGS1</accession>
<feature type="compositionally biased region" description="Basic and acidic residues" evidence="1">
    <location>
        <begin position="164"/>
        <end position="176"/>
    </location>
</feature>
<gene>
    <name evidence="2" type="ORF">BRARA_E01643</name>
</gene>
<feature type="compositionally biased region" description="Polar residues" evidence="1">
    <location>
        <begin position="110"/>
        <end position="124"/>
    </location>
</feature>
<feature type="region of interest" description="Disordered" evidence="1">
    <location>
        <begin position="80"/>
        <end position="99"/>
    </location>
</feature>
<reference evidence="2 3" key="1">
    <citation type="submission" date="2018-06" db="EMBL/GenBank/DDBJ databases">
        <title>WGS assembly of Brassica rapa FPsc.</title>
        <authorList>
            <person name="Bowman J."/>
            <person name="Kohchi T."/>
            <person name="Yamato K."/>
            <person name="Jenkins J."/>
            <person name="Shu S."/>
            <person name="Ishizaki K."/>
            <person name="Yamaoka S."/>
            <person name="Nishihama R."/>
            <person name="Nakamura Y."/>
            <person name="Berger F."/>
            <person name="Adam C."/>
            <person name="Aki S."/>
            <person name="Althoff F."/>
            <person name="Araki T."/>
            <person name="Arteaga-Vazquez M."/>
            <person name="Balasubrmanian S."/>
            <person name="Bauer D."/>
            <person name="Boehm C."/>
            <person name="Briginshaw L."/>
            <person name="Caballero-Perez J."/>
            <person name="Catarino B."/>
            <person name="Chen F."/>
            <person name="Chiyoda S."/>
            <person name="Chovatia M."/>
            <person name="Davies K."/>
            <person name="Delmans M."/>
            <person name="Demura T."/>
            <person name="Dierschke T."/>
            <person name="Dolan L."/>
            <person name="Dorantes-Acosta A."/>
            <person name="Eklund D."/>
            <person name="Florent S."/>
            <person name="Flores-Sandoval E."/>
            <person name="Fujiyama A."/>
            <person name="Fukuzawa H."/>
            <person name="Galik B."/>
            <person name="Grimanelli D."/>
            <person name="Grimwood J."/>
            <person name="Grossniklaus U."/>
            <person name="Hamada T."/>
            <person name="Haseloff J."/>
            <person name="Hetherington A."/>
            <person name="Higo A."/>
            <person name="Hirakawa Y."/>
            <person name="Hundley H."/>
            <person name="Ikeda Y."/>
            <person name="Inoue K."/>
            <person name="Inoue S."/>
            <person name="Ishida S."/>
            <person name="Jia Q."/>
            <person name="Kakita M."/>
            <person name="Kanazawa T."/>
            <person name="Kawai Y."/>
            <person name="Kawashima T."/>
            <person name="Kennedy M."/>
            <person name="Kinose K."/>
            <person name="Kinoshita T."/>
            <person name="Kohara Y."/>
            <person name="Koide E."/>
            <person name="Komatsu K."/>
            <person name="Kopischke S."/>
            <person name="Kubo M."/>
            <person name="Kyozuka J."/>
            <person name="Lagercrantz U."/>
            <person name="Lin S."/>
            <person name="Lindquist E."/>
            <person name="Lipzen A."/>
            <person name="Lu C."/>
            <person name="Luna E."/>
            <person name="Martienssen R."/>
            <person name="Minamino N."/>
            <person name="Mizutani M."/>
            <person name="Mizutani M."/>
            <person name="Mochizuki N."/>
            <person name="Monte I."/>
            <person name="Mosher R."/>
            <person name="Nagasaki H."/>
            <person name="Nakagami H."/>
            <person name="Naramoto S."/>
            <person name="Nishitani K."/>
            <person name="Ohtani M."/>
            <person name="Okamoto T."/>
            <person name="Okumura M."/>
            <person name="Phillips J."/>
            <person name="Pollak B."/>
            <person name="Reinders A."/>
            <person name="Roevekamp M."/>
            <person name="Sano R."/>
            <person name="Sawa S."/>
            <person name="Schmid M."/>
            <person name="Shirakawa M."/>
            <person name="Solano R."/>
            <person name="Spunde A."/>
            <person name="Suetsugu N."/>
            <person name="Sugano S."/>
            <person name="Sugiyama A."/>
            <person name="Sun R."/>
            <person name="Suzuki Y."/>
            <person name="Takenaka M."/>
            <person name="Takezawa D."/>
            <person name="Tomogane H."/>
            <person name="Tsuzuki M."/>
            <person name="Ueda T."/>
            <person name="Umeda M."/>
            <person name="Ward J."/>
            <person name="Watanabe Y."/>
            <person name="Yazaki K."/>
            <person name="Yokoyama R."/>
            <person name="Yoshitake Y."/>
            <person name="Yotsui I."/>
            <person name="Zachgo S."/>
            <person name="Schmutz J."/>
        </authorList>
    </citation>
    <scope>NUCLEOTIDE SEQUENCE [LARGE SCALE GENOMIC DNA]</scope>
    <source>
        <strain evidence="3">cv. B-3</strain>
    </source>
</reference>
<organism evidence="2 3">
    <name type="scientific">Brassica campestris</name>
    <name type="common">Field mustard</name>
    <dbReference type="NCBI Taxonomy" id="3711"/>
    <lineage>
        <taxon>Eukaryota</taxon>
        <taxon>Viridiplantae</taxon>
        <taxon>Streptophyta</taxon>
        <taxon>Embryophyta</taxon>
        <taxon>Tracheophyta</taxon>
        <taxon>Spermatophyta</taxon>
        <taxon>Magnoliopsida</taxon>
        <taxon>eudicotyledons</taxon>
        <taxon>Gunneridae</taxon>
        <taxon>Pentapetalae</taxon>
        <taxon>rosids</taxon>
        <taxon>malvids</taxon>
        <taxon>Brassicales</taxon>
        <taxon>Brassicaceae</taxon>
        <taxon>Brassiceae</taxon>
        <taxon>Brassica</taxon>
    </lineage>
</organism>
<evidence type="ECO:0000313" key="3">
    <source>
        <dbReference type="Proteomes" id="UP000264353"/>
    </source>
</evidence>
<proteinExistence type="predicted"/>
<evidence type="ECO:0000256" key="1">
    <source>
        <dbReference type="SAM" id="MobiDB-lite"/>
    </source>
</evidence>
<sequence length="183" mass="21188">MKRVKINMERGTRVVTILHHLHRQKVVTDPTQTANHQNLPGNKTTANKAFQRLYWKFGTPSATPSTLVLVHRRVSITEISSKAKPPNTKTPTHEKENSCVHLQTIGYDSRQPTPKKTTRPQSQKPVIHHKKVRYWNEPGHANSTEPTMPERDQQRHGQTNLQDETQRKKKEEDGNRRQSHRPP</sequence>
<protein>
    <submittedName>
        <fullName evidence="2">Uncharacterized protein</fullName>
    </submittedName>
</protein>